<dbReference type="PROSITE" id="PS50280">
    <property type="entry name" value="SET"/>
    <property type="match status" value="1"/>
</dbReference>
<dbReference type="InterPro" id="IPR046341">
    <property type="entry name" value="SET_dom_sf"/>
</dbReference>
<protein>
    <recommendedName>
        <fullName evidence="4">SET domain-containing protein</fullName>
    </recommendedName>
</protein>
<dbReference type="GO" id="GO:0046976">
    <property type="term" value="F:histone H3K27 methyltransferase activity"/>
    <property type="evidence" value="ECO:0007669"/>
    <property type="project" value="TreeGrafter"/>
</dbReference>
<dbReference type="PANTHER" id="PTHR45747:SF4">
    <property type="entry name" value="HISTONE-LYSINE N-METHYLTRANSFERASE E(Z)"/>
    <property type="match status" value="1"/>
</dbReference>
<keyword evidence="1" id="KW-0805">Transcription regulation</keyword>
<evidence type="ECO:0000313" key="5">
    <source>
        <dbReference type="EMBL" id="PIT91320.1"/>
    </source>
</evidence>
<dbReference type="SMART" id="SM00317">
    <property type="entry name" value="SET"/>
    <property type="match status" value="1"/>
</dbReference>
<dbReference type="PANTHER" id="PTHR45747">
    <property type="entry name" value="HISTONE-LYSINE N-METHYLTRANSFERASE E(Z)"/>
    <property type="match status" value="1"/>
</dbReference>
<name>A0A2M6WEU5_9BACT</name>
<dbReference type="InterPro" id="IPR045318">
    <property type="entry name" value="EZH1/2-like"/>
</dbReference>
<dbReference type="GO" id="GO:0031507">
    <property type="term" value="P:heterochromatin formation"/>
    <property type="evidence" value="ECO:0007669"/>
    <property type="project" value="TreeGrafter"/>
</dbReference>
<keyword evidence="2" id="KW-0804">Transcription</keyword>
<dbReference type="InterPro" id="IPR001214">
    <property type="entry name" value="SET_dom"/>
</dbReference>
<dbReference type="Proteomes" id="UP000228809">
    <property type="component" value="Unassembled WGS sequence"/>
</dbReference>
<reference evidence="6" key="1">
    <citation type="submission" date="2017-09" db="EMBL/GenBank/DDBJ databases">
        <title>Depth-based differentiation of microbial function through sediment-hosted aquifers and enrichment of novel symbionts in the deep terrestrial subsurface.</title>
        <authorList>
            <person name="Probst A.J."/>
            <person name="Ladd B."/>
            <person name="Jarett J.K."/>
            <person name="Geller-Mcgrath D.E."/>
            <person name="Sieber C.M.K."/>
            <person name="Emerson J.B."/>
            <person name="Anantharaman K."/>
            <person name="Thomas B.C."/>
            <person name="Malmstrom R."/>
            <person name="Stieglmeier M."/>
            <person name="Klingl A."/>
            <person name="Woyke T."/>
            <person name="Ryan C.M."/>
            <person name="Banfield J.F."/>
        </authorList>
    </citation>
    <scope>NUCLEOTIDE SEQUENCE [LARGE SCALE GENOMIC DNA]</scope>
</reference>
<feature type="compositionally biased region" description="Basic residues" evidence="3">
    <location>
        <begin position="1"/>
        <end position="15"/>
    </location>
</feature>
<feature type="region of interest" description="Disordered" evidence="3">
    <location>
        <begin position="1"/>
        <end position="22"/>
    </location>
</feature>
<dbReference type="AlphaFoldDB" id="A0A2M6WEU5"/>
<evidence type="ECO:0000256" key="3">
    <source>
        <dbReference type="SAM" id="MobiDB-lite"/>
    </source>
</evidence>
<comment type="caution">
    <text evidence="5">The sequence shown here is derived from an EMBL/GenBank/DDBJ whole genome shotgun (WGS) entry which is preliminary data.</text>
</comment>
<evidence type="ECO:0000259" key="4">
    <source>
        <dbReference type="PROSITE" id="PS50280"/>
    </source>
</evidence>
<dbReference type="GO" id="GO:0003682">
    <property type="term" value="F:chromatin binding"/>
    <property type="evidence" value="ECO:0007669"/>
    <property type="project" value="TreeGrafter"/>
</dbReference>
<gene>
    <name evidence="5" type="ORF">COU17_00815</name>
</gene>
<dbReference type="Gene3D" id="2.170.270.10">
    <property type="entry name" value="SET domain"/>
    <property type="match status" value="1"/>
</dbReference>
<organism evidence="5 6">
    <name type="scientific">Candidatus Kaiserbacteria bacterium CG10_big_fil_rev_8_21_14_0_10_49_17</name>
    <dbReference type="NCBI Taxonomy" id="1974609"/>
    <lineage>
        <taxon>Bacteria</taxon>
        <taxon>Candidatus Kaiseribacteriota</taxon>
    </lineage>
</organism>
<evidence type="ECO:0000313" key="6">
    <source>
        <dbReference type="Proteomes" id="UP000228809"/>
    </source>
</evidence>
<dbReference type="Pfam" id="PF00856">
    <property type="entry name" value="SET"/>
    <property type="match status" value="1"/>
</dbReference>
<dbReference type="SUPFAM" id="SSF82199">
    <property type="entry name" value="SET domain"/>
    <property type="match status" value="1"/>
</dbReference>
<accession>A0A2M6WEU5</accession>
<feature type="domain" description="SET" evidence="4">
    <location>
        <begin position="9"/>
        <end position="114"/>
    </location>
</feature>
<sequence length="152" mass="17645">MKKFRKEHKGLHTKRSQPPAGLGLFTSVPIKKDAFVIEYGGERITTEEADERGTKYLFDIDKKWTIDGAPRYNKARYINHSCKPNCEAEIDGRRVFIYAKRTIEAGEELSYDYGKEYCKEYVFPHCSCGHCDGKGKLKKRKQKTKTKTKKQK</sequence>
<proteinExistence type="predicted"/>
<dbReference type="EMBL" id="PFBJ01000004">
    <property type="protein sequence ID" value="PIT91320.1"/>
    <property type="molecule type" value="Genomic_DNA"/>
</dbReference>
<evidence type="ECO:0000256" key="2">
    <source>
        <dbReference type="ARBA" id="ARBA00023163"/>
    </source>
</evidence>
<evidence type="ECO:0000256" key="1">
    <source>
        <dbReference type="ARBA" id="ARBA00023015"/>
    </source>
</evidence>